<sequence length="81" mass="9287">MNIDAVEMIDPALLKGYMDAKYSENSKGFVDRLIITDQRMFMLCNGLIGHSFKFRFKSTGEGRFIFEGLENGEYFFKATPS</sequence>
<name>A0ABQ1G842_9GAMM</name>
<accession>A0ABQ1G842</accession>
<reference evidence="2" key="1">
    <citation type="journal article" date="2019" name="Int. J. Syst. Evol. Microbiol.">
        <title>The Global Catalogue of Microorganisms (GCM) 10K type strain sequencing project: providing services to taxonomists for standard genome sequencing and annotation.</title>
        <authorList>
            <consortium name="The Broad Institute Genomics Platform"/>
            <consortium name="The Broad Institute Genome Sequencing Center for Infectious Disease"/>
            <person name="Wu L."/>
            <person name="Ma J."/>
        </authorList>
    </citation>
    <scope>NUCLEOTIDE SEQUENCE [LARGE SCALE GENOMIC DNA]</scope>
    <source>
        <strain evidence="2">CGMCC 1.12806</strain>
    </source>
</reference>
<comment type="caution">
    <text evidence="1">The sequence shown here is derived from an EMBL/GenBank/DDBJ whole genome shotgun (WGS) entry which is preliminary data.</text>
</comment>
<dbReference type="Proteomes" id="UP000627464">
    <property type="component" value="Unassembled WGS sequence"/>
</dbReference>
<proteinExistence type="predicted"/>
<dbReference type="EMBL" id="BMFZ01000003">
    <property type="protein sequence ID" value="GGA38566.1"/>
    <property type="molecule type" value="Genomic_DNA"/>
</dbReference>
<protein>
    <submittedName>
        <fullName evidence="1">Uncharacterized protein</fullName>
    </submittedName>
</protein>
<evidence type="ECO:0000313" key="1">
    <source>
        <dbReference type="EMBL" id="GGA38566.1"/>
    </source>
</evidence>
<organism evidence="1 2">
    <name type="scientific">Hafnia psychrotolerans</name>
    <dbReference type="NCBI Taxonomy" id="1477018"/>
    <lineage>
        <taxon>Bacteria</taxon>
        <taxon>Pseudomonadati</taxon>
        <taxon>Pseudomonadota</taxon>
        <taxon>Gammaproteobacteria</taxon>
        <taxon>Enterobacterales</taxon>
        <taxon>Hafniaceae</taxon>
        <taxon>Hafnia</taxon>
    </lineage>
</organism>
<evidence type="ECO:0000313" key="2">
    <source>
        <dbReference type="Proteomes" id="UP000627464"/>
    </source>
</evidence>
<keyword evidence="2" id="KW-1185">Reference proteome</keyword>
<dbReference type="RefSeq" id="WP_188471461.1">
    <property type="nucleotide sequence ID" value="NZ_BMFZ01000003.1"/>
</dbReference>
<gene>
    <name evidence="1" type="ORF">GCM10011328_11760</name>
</gene>